<gene>
    <name evidence="2" type="ORF">JYA63_10440</name>
</gene>
<evidence type="ECO:0000313" key="2">
    <source>
        <dbReference type="EMBL" id="MBN3554686.1"/>
    </source>
</evidence>
<reference evidence="2 3" key="1">
    <citation type="submission" date="2021-01" db="EMBL/GenBank/DDBJ databases">
        <title>Genome Sequencing of Type Strains.</title>
        <authorList>
            <person name="Lemaire J.F."/>
            <person name="Inderbitzin P."/>
            <person name="Collins S.B."/>
            <person name="Wespe N."/>
            <person name="Knight-Connoni V."/>
        </authorList>
    </citation>
    <scope>NUCLEOTIDE SEQUENCE [LARGE SCALE GENOMIC DNA]</scope>
    <source>
        <strain evidence="2 3">DSM 23009</strain>
    </source>
</reference>
<sequence length="89" mass="10070">MKEKYSLISLFLSALTVTFFLIIQIYAYSIGYWRLIMWAGVLMAMFFAFLSPKNFGFRGMAIAVSIILAVPLLLLEMVGFAWRNGGFGN</sequence>
<keyword evidence="3" id="KW-1185">Reference proteome</keyword>
<feature type="transmembrane region" description="Helical" evidence="1">
    <location>
        <begin position="62"/>
        <end position="82"/>
    </location>
</feature>
<evidence type="ECO:0000256" key="1">
    <source>
        <dbReference type="SAM" id="Phobius"/>
    </source>
</evidence>
<organism evidence="2 3">
    <name type="scientific">Fictibacillus nanhaiensis</name>
    <dbReference type="NCBI Taxonomy" id="742169"/>
    <lineage>
        <taxon>Bacteria</taxon>
        <taxon>Bacillati</taxon>
        <taxon>Bacillota</taxon>
        <taxon>Bacilli</taxon>
        <taxon>Bacillales</taxon>
        <taxon>Fictibacillaceae</taxon>
        <taxon>Fictibacillus</taxon>
    </lineage>
</organism>
<dbReference type="RefSeq" id="WP_205725699.1">
    <property type="nucleotide sequence ID" value="NZ_JAFHKR010000039.1"/>
</dbReference>
<proteinExistence type="predicted"/>
<dbReference type="EMBL" id="JAFHKR010000039">
    <property type="protein sequence ID" value="MBN3554686.1"/>
    <property type="molecule type" value="Genomic_DNA"/>
</dbReference>
<keyword evidence="1" id="KW-0812">Transmembrane</keyword>
<name>A0ABS2ZPV4_9BACL</name>
<protein>
    <submittedName>
        <fullName evidence="2">Uncharacterized protein</fullName>
    </submittedName>
</protein>
<accession>A0ABS2ZPV4</accession>
<keyword evidence="1" id="KW-0472">Membrane</keyword>
<evidence type="ECO:0000313" key="3">
    <source>
        <dbReference type="Proteomes" id="UP001296923"/>
    </source>
</evidence>
<feature type="transmembrane region" description="Helical" evidence="1">
    <location>
        <begin position="32"/>
        <end position="50"/>
    </location>
</feature>
<keyword evidence="1" id="KW-1133">Transmembrane helix</keyword>
<dbReference type="Proteomes" id="UP001296923">
    <property type="component" value="Unassembled WGS sequence"/>
</dbReference>
<comment type="caution">
    <text evidence="2">The sequence shown here is derived from an EMBL/GenBank/DDBJ whole genome shotgun (WGS) entry which is preliminary data.</text>
</comment>
<feature type="transmembrane region" description="Helical" evidence="1">
    <location>
        <begin position="7"/>
        <end position="26"/>
    </location>
</feature>